<evidence type="ECO:0000256" key="1">
    <source>
        <dbReference type="SAM" id="Phobius"/>
    </source>
</evidence>
<evidence type="ECO:0000313" key="2">
    <source>
        <dbReference type="EMBL" id="ADN02688.1"/>
    </source>
</evidence>
<gene>
    <name evidence="2" type="ordered locus">STHERM_c17530</name>
</gene>
<feature type="transmembrane region" description="Helical" evidence="1">
    <location>
        <begin position="119"/>
        <end position="136"/>
    </location>
</feature>
<reference key="1">
    <citation type="submission" date="2009-08" db="EMBL/GenBank/DDBJ databases">
        <title>The genome sequence of Spirochaeta thermophila DSM6192.</title>
        <authorList>
            <person name="Angelov A."/>
            <person name="Mientus M."/>
            <person name="Wittenberg S."/>
            <person name="Lehmann R."/>
            <person name="Liesegang H."/>
            <person name="Daniel R."/>
            <person name="Liebl W."/>
        </authorList>
    </citation>
    <scope>NUCLEOTIDE SEQUENCE</scope>
    <source>
        <strain>DSM 6192</strain>
    </source>
</reference>
<reference evidence="2 3" key="2">
    <citation type="journal article" date="2010" name="J. Bacteriol.">
        <title>Genome sequence of the polysaccharide-degrading, thermophilic anaerobe Spirochaeta thermophila DSM 6192.</title>
        <authorList>
            <person name="Angelov A."/>
            <person name="Liebl S."/>
            <person name="Ballschmiter M."/>
            <person name="Bomeke M."/>
            <person name="Lehmann R."/>
            <person name="Liesegang H."/>
            <person name="Daniel R."/>
            <person name="Liebl W."/>
        </authorList>
    </citation>
    <scope>NUCLEOTIDE SEQUENCE [LARGE SCALE GENOMIC DNA]</scope>
    <source>
        <strain evidence="3">ATCC 49972 / DSM 6192 / RI 19.B1</strain>
    </source>
</reference>
<keyword evidence="1" id="KW-0812">Transmembrane</keyword>
<name>E0RP26_WINT6</name>
<organism evidence="2 3">
    <name type="scientific">Winmispira thermophila (strain ATCC 49972 / DSM 6192 / RI 19.B1)</name>
    <name type="common">Spirochaeta thermophila</name>
    <dbReference type="NCBI Taxonomy" id="665571"/>
    <lineage>
        <taxon>Bacteria</taxon>
        <taxon>Pseudomonadati</taxon>
        <taxon>Spirochaetota</taxon>
        <taxon>Spirochaetia</taxon>
        <taxon>Winmispirales</taxon>
        <taxon>Winmispiraceae</taxon>
        <taxon>Winmispira</taxon>
    </lineage>
</organism>
<dbReference type="RefSeq" id="WP_013314527.1">
    <property type="nucleotide sequence ID" value="NC_014484.1"/>
</dbReference>
<keyword evidence="1" id="KW-1133">Transmembrane helix</keyword>
<dbReference type="EMBL" id="CP001698">
    <property type="protein sequence ID" value="ADN02688.1"/>
    <property type="molecule type" value="Genomic_DNA"/>
</dbReference>
<keyword evidence="1" id="KW-0472">Membrane</keyword>
<dbReference type="AlphaFoldDB" id="E0RP26"/>
<sequence length="142" mass="15165">MNLRIFLRRFDAVLAVILMISLFLPWVSALGISFSAVTLGEMAGGMGSIQELLKGGTSVLTVLRYAFYVLFALCWIVLLLRLADAGARLVSVVTGVLGLLLAGGVLFEVVRHDLALRPGWVLAAAAAGLLLIFGLARRKAEP</sequence>
<dbReference type="PaxDb" id="665571-STHERM_c17530"/>
<feature type="transmembrane region" description="Helical" evidence="1">
    <location>
        <begin position="89"/>
        <end position="107"/>
    </location>
</feature>
<dbReference type="Proteomes" id="UP000001296">
    <property type="component" value="Chromosome"/>
</dbReference>
<evidence type="ECO:0000313" key="3">
    <source>
        <dbReference type="Proteomes" id="UP000001296"/>
    </source>
</evidence>
<protein>
    <submittedName>
        <fullName evidence="2">Hypothetical membrane spanning protein</fullName>
    </submittedName>
</protein>
<accession>E0RP26</accession>
<proteinExistence type="predicted"/>
<dbReference type="HOGENOM" id="CLU_1814628_0_0_12"/>
<feature type="transmembrane region" description="Helical" evidence="1">
    <location>
        <begin position="62"/>
        <end position="82"/>
    </location>
</feature>
<feature type="transmembrane region" description="Helical" evidence="1">
    <location>
        <begin position="12"/>
        <end position="37"/>
    </location>
</feature>
<dbReference type="KEGG" id="sta:STHERM_c17530"/>